<dbReference type="GO" id="GO:0008168">
    <property type="term" value="F:methyltransferase activity"/>
    <property type="evidence" value="ECO:0007669"/>
    <property type="project" value="UniProtKB-KW"/>
</dbReference>
<dbReference type="GO" id="GO:0032259">
    <property type="term" value="P:methylation"/>
    <property type="evidence" value="ECO:0007669"/>
    <property type="project" value="UniProtKB-KW"/>
</dbReference>
<name>A0A6C0P7X5_9BACL</name>
<gene>
    <name evidence="1" type="ORF">GZH47_30215</name>
</gene>
<protein>
    <submittedName>
        <fullName evidence="1">Class I SAM-dependent methyltransferase</fullName>
    </submittedName>
</protein>
<dbReference type="EMBL" id="CP048286">
    <property type="protein sequence ID" value="QHW34648.1"/>
    <property type="molecule type" value="Genomic_DNA"/>
</dbReference>
<proteinExistence type="predicted"/>
<dbReference type="InterPro" id="IPR029063">
    <property type="entry name" value="SAM-dependent_MTases_sf"/>
</dbReference>
<accession>A0A6C0P7X5</accession>
<dbReference type="AlphaFoldDB" id="A0A6C0P7X5"/>
<sequence>MKLDIGCGLHKRPDYYGIDRIPLPGINLVSDLNEVLPFPDHSVTSIAVCRMLPYVNHLPFTLGELYRISRHGAVLTFLCPYAHHFRHSANPFFNHFFDEYTPRYMTANFMQPANGLHCPPIAPYDYVPELPYDYRLLQMELFYKPAFSPPLYELDELELLKELQANVVDEILYRFVVVKDHLDIRVWEELCQAEYDEPLAVQQLRNRKWDDIS</sequence>
<dbReference type="RefSeq" id="WP_162644800.1">
    <property type="nucleotide sequence ID" value="NZ_CP048286.1"/>
</dbReference>
<dbReference type="Proteomes" id="UP000479114">
    <property type="component" value="Chromosome"/>
</dbReference>
<keyword evidence="1" id="KW-0808">Transferase</keyword>
<keyword evidence="2" id="KW-1185">Reference proteome</keyword>
<organism evidence="1 2">
    <name type="scientific">Paenibacillus rhizovicinus</name>
    <dbReference type="NCBI Taxonomy" id="2704463"/>
    <lineage>
        <taxon>Bacteria</taxon>
        <taxon>Bacillati</taxon>
        <taxon>Bacillota</taxon>
        <taxon>Bacilli</taxon>
        <taxon>Bacillales</taxon>
        <taxon>Paenibacillaceae</taxon>
        <taxon>Paenibacillus</taxon>
    </lineage>
</organism>
<evidence type="ECO:0000313" key="2">
    <source>
        <dbReference type="Proteomes" id="UP000479114"/>
    </source>
</evidence>
<dbReference type="Gene3D" id="3.40.50.150">
    <property type="entry name" value="Vaccinia Virus protein VP39"/>
    <property type="match status" value="1"/>
</dbReference>
<dbReference type="KEGG" id="prz:GZH47_30215"/>
<reference evidence="1 2" key="1">
    <citation type="submission" date="2020-02" db="EMBL/GenBank/DDBJ databases">
        <title>Paenibacillus sp. nov., isolated from rhizosphere soil of tomato.</title>
        <authorList>
            <person name="Weon H.-Y."/>
            <person name="Lee S.A."/>
        </authorList>
    </citation>
    <scope>NUCLEOTIDE SEQUENCE [LARGE SCALE GENOMIC DNA]</scope>
    <source>
        <strain evidence="1 2">14171R-81</strain>
    </source>
</reference>
<dbReference type="SUPFAM" id="SSF53335">
    <property type="entry name" value="S-adenosyl-L-methionine-dependent methyltransferases"/>
    <property type="match status" value="1"/>
</dbReference>
<keyword evidence="1" id="KW-0489">Methyltransferase</keyword>
<evidence type="ECO:0000313" key="1">
    <source>
        <dbReference type="EMBL" id="QHW34648.1"/>
    </source>
</evidence>